<evidence type="ECO:0000256" key="3">
    <source>
        <dbReference type="ARBA" id="ARBA00023014"/>
    </source>
</evidence>
<keyword evidence="2" id="KW-0408">Iron</keyword>
<protein>
    <recommendedName>
        <fullName evidence="4">4Fe-4S ferredoxin-type domain-containing protein</fullName>
    </recommendedName>
</protein>
<dbReference type="InterPro" id="IPR017900">
    <property type="entry name" value="4Fe4S_Fe_S_CS"/>
</dbReference>
<dbReference type="GO" id="GO:0051536">
    <property type="term" value="F:iron-sulfur cluster binding"/>
    <property type="evidence" value="ECO:0007669"/>
    <property type="project" value="UniProtKB-KW"/>
</dbReference>
<dbReference type="GO" id="GO:0005886">
    <property type="term" value="C:plasma membrane"/>
    <property type="evidence" value="ECO:0007669"/>
    <property type="project" value="TreeGrafter"/>
</dbReference>
<name>A0A7C3UZR3_9BACT</name>
<dbReference type="EMBL" id="DTMF01000262">
    <property type="protein sequence ID" value="HGF34823.1"/>
    <property type="molecule type" value="Genomic_DNA"/>
</dbReference>
<dbReference type="PANTHER" id="PTHR43255:SF2">
    <property type="entry name" value="HETERODISULFIDE REDUCTASE RELATED PROTEIN"/>
    <property type="match status" value="1"/>
</dbReference>
<keyword evidence="1" id="KW-0479">Metal-binding</keyword>
<dbReference type="AlphaFoldDB" id="A0A7C3UZR3"/>
<reference evidence="5" key="1">
    <citation type="journal article" date="2020" name="mSystems">
        <title>Genome- and Community-Level Interaction Insights into Carbon Utilization and Element Cycling Functions of Hydrothermarchaeota in Hydrothermal Sediment.</title>
        <authorList>
            <person name="Zhou Z."/>
            <person name="Liu Y."/>
            <person name="Xu W."/>
            <person name="Pan J."/>
            <person name="Luo Z.H."/>
            <person name="Li M."/>
        </authorList>
    </citation>
    <scope>NUCLEOTIDE SEQUENCE [LARGE SCALE GENOMIC DNA]</scope>
    <source>
        <strain evidence="5">SpSt-897</strain>
    </source>
</reference>
<proteinExistence type="predicted"/>
<evidence type="ECO:0000256" key="2">
    <source>
        <dbReference type="ARBA" id="ARBA00023004"/>
    </source>
</evidence>
<organism evidence="5">
    <name type="scientific">Desulfobacca acetoxidans</name>
    <dbReference type="NCBI Taxonomy" id="60893"/>
    <lineage>
        <taxon>Bacteria</taxon>
        <taxon>Pseudomonadati</taxon>
        <taxon>Thermodesulfobacteriota</taxon>
        <taxon>Desulfobaccia</taxon>
        <taxon>Desulfobaccales</taxon>
        <taxon>Desulfobaccaceae</taxon>
        <taxon>Desulfobacca</taxon>
    </lineage>
</organism>
<evidence type="ECO:0000313" key="5">
    <source>
        <dbReference type="EMBL" id="HGF34823.1"/>
    </source>
</evidence>
<gene>
    <name evidence="5" type="ORF">ENW96_10625</name>
</gene>
<sequence>MDETLRIQDLDPLFKEELAREPGCRHLLRCFACGVCTATCPVAEVAPEFSPSRIIRQILYGMREQLLASPTLWYCAGCARCSFSCPQDVRFLDIVQGLRNLAVRQGAVSQGKAARLAQGEKLIQDLRRRLVAALLAAPEDELDLKAELARLLERAGMPAGEED</sequence>
<dbReference type="PROSITE" id="PS00198">
    <property type="entry name" value="4FE4S_FER_1"/>
    <property type="match status" value="1"/>
</dbReference>
<comment type="caution">
    <text evidence="5">The sequence shown here is derived from an EMBL/GenBank/DDBJ whole genome shotgun (WGS) entry which is preliminary data.</text>
</comment>
<accession>A0A7C3UZR3</accession>
<feature type="domain" description="4Fe-4S ferredoxin-type" evidence="4">
    <location>
        <begin position="64"/>
        <end position="95"/>
    </location>
</feature>
<feature type="domain" description="4Fe-4S ferredoxin-type" evidence="4">
    <location>
        <begin position="20"/>
        <end position="50"/>
    </location>
</feature>
<dbReference type="PROSITE" id="PS51379">
    <property type="entry name" value="4FE4S_FER_2"/>
    <property type="match status" value="2"/>
</dbReference>
<dbReference type="Pfam" id="PF13534">
    <property type="entry name" value="Fer4_17"/>
    <property type="match status" value="1"/>
</dbReference>
<dbReference type="SUPFAM" id="SSF46548">
    <property type="entry name" value="alpha-helical ferredoxin"/>
    <property type="match status" value="1"/>
</dbReference>
<dbReference type="GO" id="GO:0046872">
    <property type="term" value="F:metal ion binding"/>
    <property type="evidence" value="ECO:0007669"/>
    <property type="project" value="UniProtKB-KW"/>
</dbReference>
<dbReference type="PANTHER" id="PTHR43255">
    <property type="entry name" value="IRON-SULFUR-BINDING OXIDOREDUCTASE FADF-RELATED-RELATED"/>
    <property type="match status" value="1"/>
</dbReference>
<dbReference type="Gene3D" id="1.10.1060.10">
    <property type="entry name" value="Alpha-helical ferredoxin"/>
    <property type="match status" value="1"/>
</dbReference>
<keyword evidence="3" id="KW-0411">Iron-sulfur</keyword>
<dbReference type="InterPro" id="IPR051460">
    <property type="entry name" value="HdrC_iron-sulfur_subunit"/>
</dbReference>
<dbReference type="InterPro" id="IPR017896">
    <property type="entry name" value="4Fe4S_Fe-S-bd"/>
</dbReference>
<evidence type="ECO:0000259" key="4">
    <source>
        <dbReference type="PROSITE" id="PS51379"/>
    </source>
</evidence>
<evidence type="ECO:0000256" key="1">
    <source>
        <dbReference type="ARBA" id="ARBA00022723"/>
    </source>
</evidence>
<dbReference type="InterPro" id="IPR009051">
    <property type="entry name" value="Helical_ferredxn"/>
</dbReference>